<proteinExistence type="predicted"/>
<gene>
    <name evidence="1" type="ORF">ELE36_18935</name>
</gene>
<keyword evidence="2" id="KW-1185">Reference proteome</keyword>
<dbReference type="GO" id="GO:0016740">
    <property type="term" value="F:transferase activity"/>
    <property type="evidence" value="ECO:0007669"/>
    <property type="project" value="UniProtKB-KW"/>
</dbReference>
<name>A0A411HP66_9GAMM</name>
<evidence type="ECO:0000313" key="2">
    <source>
        <dbReference type="Proteomes" id="UP000291562"/>
    </source>
</evidence>
<keyword evidence="1" id="KW-0808">Transferase</keyword>
<dbReference type="EMBL" id="CP035704">
    <property type="protein sequence ID" value="QBB72275.1"/>
    <property type="molecule type" value="Genomic_DNA"/>
</dbReference>
<dbReference type="KEGG" id="xbc:ELE36_18935"/>
<accession>A0A411HP66</accession>
<dbReference type="OrthoDB" id="9807209at2"/>
<dbReference type="Pfam" id="PF13692">
    <property type="entry name" value="Glyco_trans_1_4"/>
    <property type="match status" value="1"/>
</dbReference>
<dbReference type="Gene3D" id="3.40.50.2000">
    <property type="entry name" value="Glycogen Phosphorylase B"/>
    <property type="match status" value="2"/>
</dbReference>
<dbReference type="AlphaFoldDB" id="A0A411HP66"/>
<organism evidence="1 2">
    <name type="scientific">Pseudolysobacter antarcticus</name>
    <dbReference type="NCBI Taxonomy" id="2511995"/>
    <lineage>
        <taxon>Bacteria</taxon>
        <taxon>Pseudomonadati</taxon>
        <taxon>Pseudomonadota</taxon>
        <taxon>Gammaproteobacteria</taxon>
        <taxon>Lysobacterales</taxon>
        <taxon>Rhodanobacteraceae</taxon>
        <taxon>Pseudolysobacter</taxon>
    </lineage>
</organism>
<reference evidence="1 2" key="1">
    <citation type="submission" date="2019-01" db="EMBL/GenBank/DDBJ databases">
        <title>Pseudolysobacter antarctica gen. nov., sp. nov., isolated from Fildes Peninsula, Antarctica.</title>
        <authorList>
            <person name="Wei Z."/>
            <person name="Peng F."/>
        </authorList>
    </citation>
    <scope>NUCLEOTIDE SEQUENCE [LARGE SCALE GENOMIC DNA]</scope>
    <source>
        <strain evidence="1 2">AQ6-296</strain>
    </source>
</reference>
<dbReference type="SUPFAM" id="SSF53756">
    <property type="entry name" value="UDP-Glycosyltransferase/glycogen phosphorylase"/>
    <property type="match status" value="1"/>
</dbReference>
<protein>
    <submittedName>
        <fullName evidence="1">Glycosyltransferase</fullName>
    </submittedName>
</protein>
<evidence type="ECO:0000313" key="1">
    <source>
        <dbReference type="EMBL" id="QBB72275.1"/>
    </source>
</evidence>
<sequence length="409" mass="44099">MIIAACVNSRLVKILCVATKSPWPPRDGGRLVLWLTLQGLASAGHEIFLVAPADTSGEHGEDAAAAMRAIGITPYLVSVRRRSWFGTLVGAIRHSRALSVMRHHRSEVESAVAECIARHHPHAVHAEQLQALANCLSAQAAGIPIVLRMQNVESAIWRQVAFARRGGILLAIEANRLRVEERFAMASAGQTITLTPDDARDLREIARPQDRDRTHTIAPAFPKVWPTTSAVEGEPAFVLSGSAGWWPNAQGTRWFLRKVWPRFHAAHPHAKAIIFGGDVRTFGAGVVWRAAPVESVDAFPAGAIVIVPLHVGSGIRMRILEAWARGLAVIATSIAARGLEVLSGRELLIADTPTEFFDALVRLTSDAELRASLIAGGRAYLASRHASANATDALLAVYARAQRAGALIQ</sequence>
<dbReference type="Proteomes" id="UP000291562">
    <property type="component" value="Chromosome"/>
</dbReference>